<gene>
    <name evidence="2" type="ORF">LCGC14_1731420</name>
</gene>
<feature type="transmembrane region" description="Helical" evidence="1">
    <location>
        <begin position="28"/>
        <end position="47"/>
    </location>
</feature>
<dbReference type="AlphaFoldDB" id="A0A0F9H983"/>
<proteinExistence type="predicted"/>
<organism evidence="2">
    <name type="scientific">marine sediment metagenome</name>
    <dbReference type="NCBI Taxonomy" id="412755"/>
    <lineage>
        <taxon>unclassified sequences</taxon>
        <taxon>metagenomes</taxon>
        <taxon>ecological metagenomes</taxon>
    </lineage>
</organism>
<accession>A0A0F9H983</accession>
<dbReference type="EMBL" id="LAZR01015715">
    <property type="protein sequence ID" value="KKM07684.1"/>
    <property type="molecule type" value="Genomic_DNA"/>
</dbReference>
<reference evidence="2" key="1">
    <citation type="journal article" date="2015" name="Nature">
        <title>Complex archaea that bridge the gap between prokaryotes and eukaryotes.</title>
        <authorList>
            <person name="Spang A."/>
            <person name="Saw J.H."/>
            <person name="Jorgensen S.L."/>
            <person name="Zaremba-Niedzwiedzka K."/>
            <person name="Martijn J."/>
            <person name="Lind A.E."/>
            <person name="van Eijk R."/>
            <person name="Schleper C."/>
            <person name="Guy L."/>
            <person name="Ettema T.J."/>
        </authorList>
    </citation>
    <scope>NUCLEOTIDE SEQUENCE</scope>
</reference>
<evidence type="ECO:0000313" key="2">
    <source>
        <dbReference type="EMBL" id="KKM07684.1"/>
    </source>
</evidence>
<evidence type="ECO:0000256" key="1">
    <source>
        <dbReference type="SAM" id="Phobius"/>
    </source>
</evidence>
<feature type="non-terminal residue" evidence="2">
    <location>
        <position position="1"/>
    </location>
</feature>
<keyword evidence="1" id="KW-0472">Membrane</keyword>
<protein>
    <submittedName>
        <fullName evidence="2">Uncharacterized protein</fullName>
    </submittedName>
</protein>
<comment type="caution">
    <text evidence="2">The sequence shown here is derived from an EMBL/GenBank/DDBJ whole genome shotgun (WGS) entry which is preliminary data.</text>
</comment>
<sequence length="55" mass="6584">KIDNHPALVFLYDLRGVVSGNKPAGKIYLKWLFFCFWHYLLEFLVWFTNNINHAL</sequence>
<keyword evidence="1" id="KW-1133">Transmembrane helix</keyword>
<keyword evidence="1" id="KW-0812">Transmembrane</keyword>
<name>A0A0F9H983_9ZZZZ</name>